<feature type="compositionally biased region" description="Polar residues" evidence="1">
    <location>
        <begin position="654"/>
        <end position="664"/>
    </location>
</feature>
<dbReference type="OrthoDB" id="5362656at2759"/>
<feature type="region of interest" description="Disordered" evidence="1">
    <location>
        <begin position="328"/>
        <end position="437"/>
    </location>
</feature>
<feature type="region of interest" description="Disordered" evidence="1">
    <location>
        <begin position="774"/>
        <end position="832"/>
    </location>
</feature>
<dbReference type="Proteomes" id="UP000504637">
    <property type="component" value="Unplaced"/>
</dbReference>
<feature type="compositionally biased region" description="Basic and acidic residues" evidence="1">
    <location>
        <begin position="733"/>
        <end position="748"/>
    </location>
</feature>
<reference evidence="3" key="1">
    <citation type="submission" date="2020-01" db="EMBL/GenBank/DDBJ databases">
        <authorList>
            <consortium name="DOE Joint Genome Institute"/>
            <person name="Haridas S."/>
            <person name="Albert R."/>
            <person name="Binder M."/>
            <person name="Bloem J."/>
            <person name="Labutti K."/>
            <person name="Salamov A."/>
            <person name="Andreopoulos B."/>
            <person name="Baker S.E."/>
            <person name="Barry K."/>
            <person name="Bills G."/>
            <person name="Bluhm B.H."/>
            <person name="Cannon C."/>
            <person name="Castanera R."/>
            <person name="Culley D.E."/>
            <person name="Daum C."/>
            <person name="Ezra D."/>
            <person name="Gonzalez J.B."/>
            <person name="Henrissat B."/>
            <person name="Kuo A."/>
            <person name="Liang C."/>
            <person name="Lipzen A."/>
            <person name="Lutzoni F."/>
            <person name="Magnuson J."/>
            <person name="Mondo S."/>
            <person name="Nolan M."/>
            <person name="Ohm R."/>
            <person name="Pangilinan J."/>
            <person name="Park H.-J."/>
            <person name="Ramirez L."/>
            <person name="Alfaro M."/>
            <person name="Sun H."/>
            <person name="Tritt A."/>
            <person name="Yoshinaga Y."/>
            <person name="Zwiers L.-H."/>
            <person name="Turgeon B.G."/>
            <person name="Goodwin S.B."/>
            <person name="Spatafora J.W."/>
            <person name="Crous P.W."/>
            <person name="Grigoriev I.V."/>
        </authorList>
    </citation>
    <scope>NUCLEOTIDE SEQUENCE</scope>
    <source>
        <strain evidence="3">CBS 342.82</strain>
    </source>
</reference>
<proteinExistence type="predicted"/>
<reference evidence="3" key="3">
    <citation type="submission" date="2025-08" db="UniProtKB">
        <authorList>
            <consortium name="RefSeq"/>
        </authorList>
    </citation>
    <scope>IDENTIFICATION</scope>
    <source>
        <strain evidence="3">CBS 342.82</strain>
    </source>
</reference>
<sequence length="893" mass="96839">MAVASQHVVVMHDPRRNREDSWGLNANDGNVRHLDFANDAHSLYYSTNLDGSIQHYSVDRTRLLDPVHTNPCPPTAMAISPTGHLLVSATDNPNVVHLRNLEHNSAAVIVKPQASDAAVSSIAVHPERPNIFVLAFIDGTIVAYDATRITKAATGSASGESRNKGEIGRATGLYKAVTGASVPGAQIASDVPIVGVAFIPGFKTRVVAAGVDGRCRLVDVAQGGSTIRTWHTKMPITSLDVIGSTIDQVGTGHAPPSVQERLLNPRSLAGDPLIAVSHIDGTVQIYNTIGLLLSQKIITSYDERILSVAWTRGTSPASLNNSNIEKHFSSASKDSFESSDTVTLESDQCAPEGSAQISEEVDTGTTRIHSPPTSAVPILPSLTRPNLEDLFSPIKAHSPPRVGGDLKSKGDSPKRHRPGISNQSFIHSPPPEPGKQSNIARQRNIALFPSTDSETAVISVGVPSADLSTRLKLKPAVRQEGLPGSPLNPKKRQVAFKAATPRTQGRGFANAIAVAPNTNARVLADLRKLAGPHGSASRRNGTLSSYAVAQQKLKPSTSSHVTKVDKISVPKEQSSHDSPKQQRQVHVNDPDTWPTDSASIPSFGDEEVDDIWLTSEAEESRPNPPRRRGHRQKRISKSSNLFPEDFDSGIGYSEPTTMPHSASTYRDHAQLRFTDPPMSNDDLEQNSEHKLRSPTIATSLLDENDMGPTSEDVRKHFPRMSSRSPRRTRRKDHAVEDGTQERKGETARHSPPPRFRQSGAASTLMSLAIKSAEHPRKKLDQAQTAPQRQRGPQRHRDPRGQEDRRQSFDLNHDNHDLEDDDHDHDHQDASAETCPKCHNTRARVTSLEGEVMVLKAEVLALKALLRRHGIPASAVAAATSKSKSSLLPACLRG</sequence>
<feature type="region of interest" description="Disordered" evidence="1">
    <location>
        <begin position="551"/>
        <end position="760"/>
    </location>
</feature>
<dbReference type="SMART" id="SM00320">
    <property type="entry name" value="WD40"/>
    <property type="match status" value="5"/>
</dbReference>
<name>A0A6J3MLV2_9PEZI</name>
<feature type="compositionally biased region" description="Basic and acidic residues" evidence="1">
    <location>
        <begin position="562"/>
        <end position="580"/>
    </location>
</feature>
<feature type="compositionally biased region" description="Polar residues" evidence="1">
    <location>
        <begin position="363"/>
        <end position="373"/>
    </location>
</feature>
<organism evidence="3">
    <name type="scientific">Dissoconium aciculare CBS 342.82</name>
    <dbReference type="NCBI Taxonomy" id="1314786"/>
    <lineage>
        <taxon>Eukaryota</taxon>
        <taxon>Fungi</taxon>
        <taxon>Dikarya</taxon>
        <taxon>Ascomycota</taxon>
        <taxon>Pezizomycotina</taxon>
        <taxon>Dothideomycetes</taxon>
        <taxon>Dothideomycetidae</taxon>
        <taxon>Mycosphaerellales</taxon>
        <taxon>Dissoconiaceae</taxon>
        <taxon>Dissoconium</taxon>
    </lineage>
</organism>
<feature type="compositionally biased region" description="Basic and acidic residues" evidence="1">
    <location>
        <begin position="794"/>
        <end position="815"/>
    </location>
</feature>
<evidence type="ECO:0000313" key="3">
    <source>
        <dbReference type="RefSeq" id="XP_033465003.1"/>
    </source>
</evidence>
<feature type="compositionally biased region" description="Basic and acidic residues" evidence="1">
    <location>
        <begin position="404"/>
        <end position="413"/>
    </location>
</feature>
<feature type="compositionally biased region" description="Basic residues" evidence="1">
    <location>
        <begin position="624"/>
        <end position="636"/>
    </location>
</feature>
<evidence type="ECO:0000313" key="2">
    <source>
        <dbReference type="Proteomes" id="UP000504637"/>
    </source>
</evidence>
<feature type="compositionally biased region" description="Polar residues" evidence="1">
    <location>
        <begin position="551"/>
        <end position="561"/>
    </location>
</feature>
<gene>
    <name evidence="3" type="ORF">K489DRAFT_376122</name>
</gene>
<dbReference type="AlphaFoldDB" id="A0A6J3MLV2"/>
<keyword evidence="2" id="KW-1185">Reference proteome</keyword>
<dbReference type="InterPro" id="IPR036322">
    <property type="entry name" value="WD40_repeat_dom_sf"/>
</dbReference>
<evidence type="ECO:0000256" key="1">
    <source>
        <dbReference type="SAM" id="MobiDB-lite"/>
    </source>
</evidence>
<accession>A0A6J3MLV2</accession>
<dbReference type="InterPro" id="IPR015943">
    <property type="entry name" value="WD40/YVTN_repeat-like_dom_sf"/>
</dbReference>
<dbReference type="GeneID" id="54361643"/>
<reference evidence="3" key="2">
    <citation type="submission" date="2020-04" db="EMBL/GenBank/DDBJ databases">
        <authorList>
            <consortium name="NCBI Genome Project"/>
        </authorList>
    </citation>
    <scope>NUCLEOTIDE SEQUENCE</scope>
    <source>
        <strain evidence="3">CBS 342.82</strain>
    </source>
</reference>
<dbReference type="Gene3D" id="2.130.10.10">
    <property type="entry name" value="YVTN repeat-like/Quinoprotein amine dehydrogenase"/>
    <property type="match status" value="2"/>
</dbReference>
<dbReference type="RefSeq" id="XP_033465003.1">
    <property type="nucleotide sequence ID" value="XM_033603843.1"/>
</dbReference>
<dbReference type="SUPFAM" id="SSF50978">
    <property type="entry name" value="WD40 repeat-like"/>
    <property type="match status" value="1"/>
</dbReference>
<dbReference type="InterPro" id="IPR001680">
    <property type="entry name" value="WD40_rpt"/>
</dbReference>
<protein>
    <submittedName>
        <fullName evidence="3">WD40 repeat-like protein</fullName>
    </submittedName>
</protein>